<accession>A0A376P8Y3</accession>
<dbReference type="Proteomes" id="UP000254428">
    <property type="component" value="Unassembled WGS sequence"/>
</dbReference>
<evidence type="ECO:0000313" key="4">
    <source>
        <dbReference type="EMBL" id="STH74849.1"/>
    </source>
</evidence>
<name>A0A376P8Y3_ECOLX</name>
<proteinExistence type="predicted"/>
<dbReference type="AlphaFoldDB" id="A0A376P8Y3"/>
<protein>
    <submittedName>
        <fullName evidence="4">Putative phage tail fiber protein</fullName>
    </submittedName>
</protein>
<reference evidence="4 5" key="1">
    <citation type="submission" date="2018-06" db="EMBL/GenBank/DDBJ databases">
        <authorList>
            <consortium name="Pathogen Informatics"/>
            <person name="Doyle S."/>
        </authorList>
    </citation>
    <scope>NUCLEOTIDE SEQUENCE [LARGE SCALE GENOMIC DNA]</scope>
    <source>
        <strain evidence="4 5">NCTC11341</strain>
    </source>
</reference>
<feature type="region of interest" description="Disordered" evidence="1">
    <location>
        <begin position="157"/>
        <end position="183"/>
    </location>
</feature>
<gene>
    <name evidence="4" type="ORF">NCTC11341_06615</name>
</gene>
<feature type="compositionally biased region" description="Basic and acidic residues" evidence="1">
    <location>
        <begin position="170"/>
        <end position="182"/>
    </location>
</feature>
<evidence type="ECO:0000259" key="2">
    <source>
        <dbReference type="Pfam" id="PF08400"/>
    </source>
</evidence>
<dbReference type="InterPro" id="IPR008969">
    <property type="entry name" value="CarboxyPept-like_regulatory"/>
</dbReference>
<dbReference type="InterPro" id="IPR013609">
    <property type="entry name" value="Stf-like_N"/>
</dbReference>
<feature type="domain" description="DUF4376" evidence="3">
    <location>
        <begin position="558"/>
        <end position="663"/>
    </location>
</feature>
<dbReference type="SUPFAM" id="SSF49464">
    <property type="entry name" value="Carboxypeptidase regulatory domain-like"/>
    <property type="match status" value="1"/>
</dbReference>
<dbReference type="EMBL" id="UGBT01000002">
    <property type="protein sequence ID" value="STH74849.1"/>
    <property type="molecule type" value="Genomic_DNA"/>
</dbReference>
<evidence type="ECO:0000259" key="3">
    <source>
        <dbReference type="Pfam" id="PF14301"/>
    </source>
</evidence>
<organism evidence="4 5">
    <name type="scientific">Escherichia coli</name>
    <dbReference type="NCBI Taxonomy" id="562"/>
    <lineage>
        <taxon>Bacteria</taxon>
        <taxon>Pseudomonadati</taxon>
        <taxon>Pseudomonadota</taxon>
        <taxon>Gammaproteobacteria</taxon>
        <taxon>Enterobacterales</taxon>
        <taxon>Enterobacteriaceae</taxon>
        <taxon>Escherichia</taxon>
    </lineage>
</organism>
<dbReference type="Gene3D" id="2.60.40.1120">
    <property type="entry name" value="Carboxypeptidase-like, regulatory domain"/>
    <property type="match status" value="1"/>
</dbReference>
<feature type="domain" description="Lambda-like tail fibre protein N-terminal" evidence="2">
    <location>
        <begin position="15"/>
        <end position="145"/>
    </location>
</feature>
<dbReference type="Pfam" id="PF14301">
    <property type="entry name" value="DUF4376"/>
    <property type="match status" value="1"/>
</dbReference>
<dbReference type="InterPro" id="IPR025484">
    <property type="entry name" value="DUF4376"/>
</dbReference>
<evidence type="ECO:0000256" key="1">
    <source>
        <dbReference type="SAM" id="MobiDB-lite"/>
    </source>
</evidence>
<dbReference type="Pfam" id="PF08400">
    <property type="entry name" value="phage_tail_N"/>
    <property type="match status" value="1"/>
</dbReference>
<sequence length="675" mass="73507">MTARWFRRAFCGVNMAVKISGVLKDGAGKPVVNCAIELRARRTGPTVVAHVVATCVTDNNGAYVIEAEPGYYEVALHCNGWQPTRVGDIDVAPTDAPGTLNAFLNAPKDGDLRPEVMKRFEEMVAQAQQSAGAAAGNAQQTAQDVAAAATARDDAQRFAENARQDAVATAEDRKATAEDVKSTGKNAVLSGQRAQAAAGYARAAEQAKNDIDAALTGTLKTANHLSEIAAAGEKAQQKSRDNLGLKSAATMEAQSDIYDRTKGRLAIPGAFGFGCAFLPEDVIRFDTKSDFLAWVRNALPGEYSVAGRLGIIPDTRFEGVLSIRWTDARPETTEPRYRAKSLTFYGINGPIYHTRYCYWPISRLTDWVKINITTEDIIYRIVASSVRNRWGDPDIGGLIIAAYQGEADGDKVIRLVRGQSYRGSRLGPVGISVPSTPTGTYIASPQFFITGCSEHSLPGSYCALSGVPDAHVSGAMPGFLFAHREECTVEIKKIINPRYTESGAVDCDVFFDDRDQAVPYTATADDVASTGQQIWQELQSGKWGEIAPFTVTPEMLEAAREARRQGIEAWRTEQEAKPFTFEWNGRIWNAGPDSLGRLSPVVMLAKSVTAQTHMAWSDADNQQVKLSMPGLEELAAAMVQAQVDRNDEIYRRQREMKEELSGLDDLASIRAFDVE</sequence>
<evidence type="ECO:0000313" key="5">
    <source>
        <dbReference type="Proteomes" id="UP000254428"/>
    </source>
</evidence>